<proteinExistence type="inferred from homology"/>
<organism evidence="4 5">
    <name type="scientific">Candidatus Nephthysia bennettiae</name>
    <dbReference type="NCBI Taxonomy" id="3127016"/>
    <lineage>
        <taxon>Bacteria</taxon>
        <taxon>Bacillati</taxon>
        <taxon>Candidatus Dormiibacterota</taxon>
        <taxon>Candidatus Dormibacteria</taxon>
        <taxon>Candidatus Dormibacterales</taxon>
        <taxon>Candidatus Dormibacteraceae</taxon>
        <taxon>Candidatus Nephthysia</taxon>
    </lineage>
</organism>
<dbReference type="SMART" id="SM00922">
    <property type="entry name" value="MR_MLE"/>
    <property type="match status" value="1"/>
</dbReference>
<dbReference type="InterPro" id="IPR018110">
    <property type="entry name" value="Mandel_Rmase/mucon_lact_enz_CS"/>
</dbReference>
<dbReference type="InterPro" id="IPR034593">
    <property type="entry name" value="DgoD-like"/>
</dbReference>
<dbReference type="InterPro" id="IPR029017">
    <property type="entry name" value="Enolase-like_N"/>
</dbReference>
<evidence type="ECO:0000259" key="3">
    <source>
        <dbReference type="SMART" id="SM00922"/>
    </source>
</evidence>
<comment type="similarity">
    <text evidence="1">Belongs to the mandelate racemase/muconate lactonizing enzyme family.</text>
</comment>
<evidence type="ECO:0000256" key="2">
    <source>
        <dbReference type="ARBA" id="ARBA00022723"/>
    </source>
</evidence>
<dbReference type="SUPFAM" id="SSF54826">
    <property type="entry name" value="Enolase N-terminal domain-like"/>
    <property type="match status" value="1"/>
</dbReference>
<dbReference type="InterPro" id="IPR036849">
    <property type="entry name" value="Enolase-like_C_sf"/>
</dbReference>
<dbReference type="Pfam" id="PF02746">
    <property type="entry name" value="MR_MLE_N"/>
    <property type="match status" value="1"/>
</dbReference>
<dbReference type="SFLD" id="SFLDG00180">
    <property type="entry name" value="muconate_cycloisomerase"/>
    <property type="match status" value="1"/>
</dbReference>
<keyword evidence="5" id="KW-1185">Reference proteome</keyword>
<dbReference type="AlphaFoldDB" id="A0A934N7J7"/>
<accession>A0A934N7J7</accession>
<dbReference type="CDD" id="cd03316">
    <property type="entry name" value="MR_like"/>
    <property type="match status" value="1"/>
</dbReference>
<feature type="domain" description="Mandelate racemase/muconate lactonizing enzyme C-terminal" evidence="3">
    <location>
        <begin position="120"/>
        <end position="219"/>
    </location>
</feature>
<keyword evidence="2" id="KW-0479">Metal-binding</keyword>
<dbReference type="InterPro" id="IPR013341">
    <property type="entry name" value="Mandelate_racemase_N_dom"/>
</dbReference>
<dbReference type="InterPro" id="IPR029065">
    <property type="entry name" value="Enolase_C-like"/>
</dbReference>
<evidence type="ECO:0000313" key="4">
    <source>
        <dbReference type="EMBL" id="MBJ7596584.1"/>
    </source>
</evidence>
<dbReference type="PANTHER" id="PTHR48080:SF3">
    <property type="entry name" value="ENOLASE SUPERFAMILY MEMBER DDB_G0284701"/>
    <property type="match status" value="1"/>
</dbReference>
<protein>
    <submittedName>
        <fullName evidence="4">Mandelate racemase/muconate lactonizing enzyme family protein</fullName>
    </submittedName>
</protein>
<name>A0A934N7J7_9BACT</name>
<dbReference type="SUPFAM" id="SSF51604">
    <property type="entry name" value="Enolase C-terminal domain-like"/>
    <property type="match status" value="1"/>
</dbReference>
<dbReference type="GO" id="GO:0046872">
    <property type="term" value="F:metal ion binding"/>
    <property type="evidence" value="ECO:0007669"/>
    <property type="project" value="UniProtKB-KW"/>
</dbReference>
<evidence type="ECO:0000256" key="1">
    <source>
        <dbReference type="ARBA" id="ARBA00008031"/>
    </source>
</evidence>
<dbReference type="Pfam" id="PF13378">
    <property type="entry name" value="MR_MLE_C"/>
    <property type="match status" value="1"/>
</dbReference>
<dbReference type="Gene3D" id="3.30.390.10">
    <property type="entry name" value="Enolase-like, N-terminal domain"/>
    <property type="match status" value="1"/>
</dbReference>
<comment type="caution">
    <text evidence="4">The sequence shown here is derived from an EMBL/GenBank/DDBJ whole genome shotgun (WGS) entry which is preliminary data.</text>
</comment>
<gene>
    <name evidence="4" type="ORF">JF922_00650</name>
</gene>
<evidence type="ECO:0000313" key="5">
    <source>
        <dbReference type="Proteomes" id="UP000612893"/>
    </source>
</evidence>
<dbReference type="PANTHER" id="PTHR48080">
    <property type="entry name" value="D-GALACTONATE DEHYDRATASE-RELATED"/>
    <property type="match status" value="1"/>
</dbReference>
<dbReference type="SFLD" id="SFLDS00001">
    <property type="entry name" value="Enolase"/>
    <property type="match status" value="1"/>
</dbReference>
<dbReference type="Proteomes" id="UP000612893">
    <property type="component" value="Unassembled WGS sequence"/>
</dbReference>
<reference evidence="4" key="1">
    <citation type="submission" date="2020-10" db="EMBL/GenBank/DDBJ databases">
        <title>Ca. Dormibacterota MAGs.</title>
        <authorList>
            <person name="Montgomery K."/>
        </authorList>
    </citation>
    <scope>NUCLEOTIDE SEQUENCE [LARGE SCALE GENOMIC DNA]</scope>
    <source>
        <strain evidence="4">SC8812_S17_10</strain>
    </source>
</reference>
<dbReference type="EMBL" id="JAEKNR010000011">
    <property type="protein sequence ID" value="MBJ7596584.1"/>
    <property type="molecule type" value="Genomic_DNA"/>
</dbReference>
<dbReference type="PROSITE" id="PS00909">
    <property type="entry name" value="MR_MLE_2"/>
    <property type="match status" value="1"/>
</dbReference>
<sequence>MLSRGTVSSFKNIVVKVHTEEGPVGLGECDVLSVTGDIDDACRRLEELAGRVIGMDPFDIEAVIARLEAPLQPDLGVVAAFDIACWDLAGKLAGMPAYKLLGGEVQARIPVDFTLGQDEPEAMGRRAQTMREEWGFGGFCVKVGGHGPLEDDVARVRTVREMLGAEPKLRLDVNGAFDLDSAIDFLHRVEPFDVEFVEQPLAAGDLDGLRRLAAEVSIPISVDEGLRTLDDAFRLAGSGAVSVFNIKIPRCGGIHLGKKIAAVAEAAGIDWVCGGGLAFEIVRQASRHFAVSTPARAQRRYHHEGPGPASQGLLADVVKPVVTYADVAHAGGTVGVTDLPGLGIEEDAESLARYRE</sequence>
<dbReference type="Gene3D" id="3.20.20.120">
    <property type="entry name" value="Enolase-like C-terminal domain"/>
    <property type="match status" value="1"/>
</dbReference>
<dbReference type="InterPro" id="IPR013342">
    <property type="entry name" value="Mandelate_racemase_C"/>
</dbReference>